<feature type="compositionally biased region" description="Acidic residues" evidence="1">
    <location>
        <begin position="22"/>
        <end position="38"/>
    </location>
</feature>
<name>A0A8H3UZK4_VENIN</name>
<proteinExistence type="predicted"/>
<dbReference type="EMBL" id="WNWR01000392">
    <property type="protein sequence ID" value="KAE9980267.1"/>
    <property type="molecule type" value="Genomic_DNA"/>
</dbReference>
<feature type="region of interest" description="Disordered" evidence="1">
    <location>
        <begin position="1"/>
        <end position="50"/>
    </location>
</feature>
<sequence length="135" mass="15625">MTPSNCSDVEQESQESQAQESQEQESQEQESQEQESQEQESTLRFWDKSEETSRLGIDNTWKEMINGTCHRRVFLSYLNEDKVQPIPIPTPRETCCSRYNPSLYPQLTVPPKETPGLRMPTRDTRAGIALEMLQD</sequence>
<evidence type="ECO:0000256" key="1">
    <source>
        <dbReference type="SAM" id="MobiDB-lite"/>
    </source>
</evidence>
<gene>
    <name evidence="2" type="ORF">EG327_006654</name>
</gene>
<accession>A0A8H3UZK4</accession>
<evidence type="ECO:0000313" key="2">
    <source>
        <dbReference type="EMBL" id="KAE9980267.1"/>
    </source>
</evidence>
<dbReference type="AlphaFoldDB" id="A0A8H3UZK4"/>
<keyword evidence="3" id="KW-1185">Reference proteome</keyword>
<protein>
    <submittedName>
        <fullName evidence="2">Uncharacterized protein</fullName>
    </submittedName>
</protein>
<comment type="caution">
    <text evidence="2">The sequence shown here is derived from an EMBL/GenBank/DDBJ whole genome shotgun (WGS) entry which is preliminary data.</text>
</comment>
<dbReference type="Proteomes" id="UP000490939">
    <property type="component" value="Unassembled WGS sequence"/>
</dbReference>
<reference evidence="2 3" key="1">
    <citation type="submission" date="2019-07" db="EMBL/GenBank/DDBJ databases">
        <title>Venturia inaequalis Genome Resource.</title>
        <authorList>
            <person name="Lichtner F.J."/>
        </authorList>
    </citation>
    <scope>NUCLEOTIDE SEQUENCE [LARGE SCALE GENOMIC DNA]</scope>
    <source>
        <strain evidence="2 3">DMI_063113</strain>
    </source>
</reference>
<organism evidence="2 3">
    <name type="scientific">Venturia inaequalis</name>
    <name type="common">Apple scab fungus</name>
    <dbReference type="NCBI Taxonomy" id="5025"/>
    <lineage>
        <taxon>Eukaryota</taxon>
        <taxon>Fungi</taxon>
        <taxon>Dikarya</taxon>
        <taxon>Ascomycota</taxon>
        <taxon>Pezizomycotina</taxon>
        <taxon>Dothideomycetes</taxon>
        <taxon>Pleosporomycetidae</taxon>
        <taxon>Venturiales</taxon>
        <taxon>Venturiaceae</taxon>
        <taxon>Venturia</taxon>
    </lineage>
</organism>
<evidence type="ECO:0000313" key="3">
    <source>
        <dbReference type="Proteomes" id="UP000490939"/>
    </source>
</evidence>